<dbReference type="SUPFAM" id="SSF161098">
    <property type="entry name" value="MetI-like"/>
    <property type="match status" value="1"/>
</dbReference>
<feature type="transmembrane region" description="Helical" evidence="7">
    <location>
        <begin position="113"/>
        <end position="134"/>
    </location>
</feature>
<dbReference type="Proteomes" id="UP000282460">
    <property type="component" value="Unassembled WGS sequence"/>
</dbReference>
<keyword evidence="5 7" id="KW-1133">Transmembrane helix</keyword>
<feature type="domain" description="ABC transmembrane type-1" evidence="9">
    <location>
        <begin position="109"/>
        <end position="334"/>
    </location>
</feature>
<dbReference type="RefSeq" id="WP_121658169.1">
    <property type="nucleotide sequence ID" value="NZ_BMEK01000001.1"/>
</dbReference>
<evidence type="ECO:0000256" key="7">
    <source>
        <dbReference type="RuleBase" id="RU363032"/>
    </source>
</evidence>
<dbReference type="CDD" id="cd06261">
    <property type="entry name" value="TM_PBP2"/>
    <property type="match status" value="1"/>
</dbReference>
<feature type="transmembrane region" description="Helical" evidence="7">
    <location>
        <begin position="259"/>
        <end position="280"/>
    </location>
</feature>
<evidence type="ECO:0000256" key="4">
    <source>
        <dbReference type="ARBA" id="ARBA00022692"/>
    </source>
</evidence>
<evidence type="ECO:0000313" key="10">
    <source>
        <dbReference type="EMBL" id="RLQ85805.1"/>
    </source>
</evidence>
<evidence type="ECO:0000256" key="1">
    <source>
        <dbReference type="ARBA" id="ARBA00004651"/>
    </source>
</evidence>
<dbReference type="Gene3D" id="1.10.3720.10">
    <property type="entry name" value="MetI-like"/>
    <property type="match status" value="1"/>
</dbReference>
<dbReference type="OrthoDB" id="34224at2"/>
<dbReference type="InterPro" id="IPR050809">
    <property type="entry name" value="UgpAE/MalFG_permease"/>
</dbReference>
<proteinExistence type="inferred from homology"/>
<organism evidence="10 11">
    <name type="scientific">Mycetocola zhadangensis</name>
    <dbReference type="NCBI Taxonomy" id="1164595"/>
    <lineage>
        <taxon>Bacteria</taxon>
        <taxon>Bacillati</taxon>
        <taxon>Actinomycetota</taxon>
        <taxon>Actinomycetes</taxon>
        <taxon>Micrococcales</taxon>
        <taxon>Microbacteriaceae</taxon>
        <taxon>Mycetocola</taxon>
    </lineage>
</organism>
<comment type="caution">
    <text evidence="10">The sequence shown here is derived from an EMBL/GenBank/DDBJ whole genome shotgun (WGS) entry which is preliminary data.</text>
</comment>
<evidence type="ECO:0000259" key="9">
    <source>
        <dbReference type="PROSITE" id="PS50928"/>
    </source>
</evidence>
<reference evidence="10 11" key="1">
    <citation type="submission" date="2018-10" db="EMBL/GenBank/DDBJ databases">
        <authorList>
            <person name="Li J."/>
        </authorList>
    </citation>
    <scope>NUCLEOTIDE SEQUENCE [LARGE SCALE GENOMIC DNA]</scope>
    <source>
        <strain evidence="10 11">ZD1-4</strain>
    </source>
</reference>
<dbReference type="InterPro" id="IPR035906">
    <property type="entry name" value="MetI-like_sf"/>
</dbReference>
<accession>A0A3L7J618</accession>
<dbReference type="EMBL" id="RCWJ01000001">
    <property type="protein sequence ID" value="RLQ85805.1"/>
    <property type="molecule type" value="Genomic_DNA"/>
</dbReference>
<comment type="subcellular location">
    <subcellularLocation>
        <location evidence="1 7">Cell membrane</location>
        <topology evidence="1 7">Multi-pass membrane protein</topology>
    </subcellularLocation>
</comment>
<evidence type="ECO:0000256" key="5">
    <source>
        <dbReference type="ARBA" id="ARBA00022989"/>
    </source>
</evidence>
<evidence type="ECO:0000256" key="6">
    <source>
        <dbReference type="ARBA" id="ARBA00023136"/>
    </source>
</evidence>
<evidence type="ECO:0000256" key="2">
    <source>
        <dbReference type="ARBA" id="ARBA00022448"/>
    </source>
</evidence>
<dbReference type="PROSITE" id="PS50928">
    <property type="entry name" value="ABC_TM1"/>
    <property type="match status" value="1"/>
</dbReference>
<keyword evidence="11" id="KW-1185">Reference proteome</keyword>
<feature type="transmembrane region" description="Helical" evidence="7">
    <location>
        <begin position="316"/>
        <end position="337"/>
    </location>
</feature>
<feature type="region of interest" description="Disordered" evidence="8">
    <location>
        <begin position="1"/>
        <end position="39"/>
    </location>
</feature>
<dbReference type="InterPro" id="IPR000515">
    <property type="entry name" value="MetI-like"/>
</dbReference>
<dbReference type="GO" id="GO:0055085">
    <property type="term" value="P:transmembrane transport"/>
    <property type="evidence" value="ECO:0007669"/>
    <property type="project" value="InterPro"/>
</dbReference>
<evidence type="ECO:0000256" key="8">
    <source>
        <dbReference type="SAM" id="MobiDB-lite"/>
    </source>
</evidence>
<evidence type="ECO:0000313" key="11">
    <source>
        <dbReference type="Proteomes" id="UP000282460"/>
    </source>
</evidence>
<dbReference type="PANTHER" id="PTHR43227">
    <property type="entry name" value="BLL4140 PROTEIN"/>
    <property type="match status" value="1"/>
</dbReference>
<dbReference type="AlphaFoldDB" id="A0A3L7J618"/>
<keyword evidence="2 7" id="KW-0813">Transport</keyword>
<name>A0A3L7J618_9MICO</name>
<comment type="similarity">
    <text evidence="7">Belongs to the binding-protein-dependent transport system permease family.</text>
</comment>
<evidence type="ECO:0000256" key="3">
    <source>
        <dbReference type="ARBA" id="ARBA00022475"/>
    </source>
</evidence>
<dbReference type="PANTHER" id="PTHR43227:SF8">
    <property type="entry name" value="DIACETYLCHITOBIOSE UPTAKE SYSTEM PERMEASE PROTEIN DASB"/>
    <property type="match status" value="1"/>
</dbReference>
<feature type="transmembrane region" description="Helical" evidence="7">
    <location>
        <begin position="46"/>
        <end position="71"/>
    </location>
</feature>
<sequence>MTQLSGGADLSGRPPIIPNDGPDLRAGAAPGARRGRSRRNREERRAGLLLIAPTLAIILIAVVVPIVWAIALAFQKVRLINIRETGLFGSYTFENFIEVLTSPGFLQALWTTIVYSVFGTGLAIGIGLIAALALRKPFRGRGIIRASLLLPYVAPVVAATFVWSTLLNPQYGLVNWFGQTVLGWSEPVAFLSQRWLPVSLFGLEIQVPIALVTVICFEAWRSFPFAFLFLTARLQAVPESLDEAARIDGATPSQRFAHILWPQLVPTIAVLTVLRFIWTFNNFDDIYLLTGGGAGTQVVAVRVFDYMTARGDIGAAAAQALVLAAILAILVTVYLRLFGRQEEQA</sequence>
<keyword evidence="4 7" id="KW-0812">Transmembrane</keyword>
<protein>
    <submittedName>
        <fullName evidence="10">Sugar ABC transporter permease</fullName>
    </submittedName>
</protein>
<keyword evidence="6 7" id="KW-0472">Membrane</keyword>
<keyword evidence="3" id="KW-1003">Cell membrane</keyword>
<dbReference type="GO" id="GO:0005886">
    <property type="term" value="C:plasma membrane"/>
    <property type="evidence" value="ECO:0007669"/>
    <property type="project" value="UniProtKB-SubCell"/>
</dbReference>
<gene>
    <name evidence="10" type="ORF">D9V28_02805</name>
</gene>
<feature type="transmembrane region" description="Helical" evidence="7">
    <location>
        <begin position="146"/>
        <end position="166"/>
    </location>
</feature>
<feature type="transmembrane region" description="Helical" evidence="7">
    <location>
        <begin position="195"/>
        <end position="217"/>
    </location>
</feature>
<dbReference type="Pfam" id="PF00528">
    <property type="entry name" value="BPD_transp_1"/>
    <property type="match status" value="1"/>
</dbReference>